<sequence>MLATFRLTGTGRGTEDKTAFKLLGWTSFAPVLIDMKNLEKYKHVEDLTSDEITAAAPLGQPVYMFTAFPLPRDGVTEMDLRVTSESPAIEDIQMPK</sequence>
<evidence type="ECO:0000313" key="1">
    <source>
        <dbReference type="EMBL" id="UUZ44803.1"/>
    </source>
</evidence>
<evidence type="ECO:0000313" key="2">
    <source>
        <dbReference type="Proteomes" id="UP001059663"/>
    </source>
</evidence>
<dbReference type="Proteomes" id="UP001059663">
    <property type="component" value="Chromosome"/>
</dbReference>
<reference evidence="1" key="1">
    <citation type="submission" date="2021-11" db="EMBL/GenBank/DDBJ databases">
        <title>Study of the species diversity of bacterial strains isolated from a unique natural object - Shulgan-Tash cave (Bashkiria).</title>
        <authorList>
            <person name="Sazanova A.L."/>
            <person name="Chirak E.R."/>
            <person name="Safronova V.I."/>
        </authorList>
    </citation>
    <scope>NUCLEOTIDE SEQUENCE</scope>
    <source>
        <strain evidence="1">P1</strain>
    </source>
</reference>
<protein>
    <submittedName>
        <fullName evidence="1">Uncharacterized protein</fullName>
    </submittedName>
</protein>
<organism evidence="1 2">
    <name type="scientific">Janibacter limosus</name>
    <dbReference type="NCBI Taxonomy" id="53458"/>
    <lineage>
        <taxon>Bacteria</taxon>
        <taxon>Bacillati</taxon>
        <taxon>Actinomycetota</taxon>
        <taxon>Actinomycetes</taxon>
        <taxon>Micrococcales</taxon>
        <taxon>Intrasporangiaceae</taxon>
        <taxon>Janibacter</taxon>
    </lineage>
</organism>
<accession>A0AC61U493</accession>
<dbReference type="EMBL" id="CP087977">
    <property type="protein sequence ID" value="UUZ44803.1"/>
    <property type="molecule type" value="Genomic_DNA"/>
</dbReference>
<name>A0AC61U493_9MICO</name>
<gene>
    <name evidence="1" type="ORF">LP422_21410</name>
</gene>
<proteinExistence type="predicted"/>